<evidence type="ECO:0000256" key="1">
    <source>
        <dbReference type="SAM" id="SignalP"/>
    </source>
</evidence>
<evidence type="ECO:0000313" key="2">
    <source>
        <dbReference type="EMBL" id="KAG2442679.1"/>
    </source>
</evidence>
<feature type="signal peptide" evidence="1">
    <location>
        <begin position="1"/>
        <end position="26"/>
    </location>
</feature>
<dbReference type="Proteomes" id="UP000650467">
    <property type="component" value="Unassembled WGS sequence"/>
</dbReference>
<organism evidence="2 3">
    <name type="scientific">Chlamydomonas incerta</name>
    <dbReference type="NCBI Taxonomy" id="51695"/>
    <lineage>
        <taxon>Eukaryota</taxon>
        <taxon>Viridiplantae</taxon>
        <taxon>Chlorophyta</taxon>
        <taxon>core chlorophytes</taxon>
        <taxon>Chlorophyceae</taxon>
        <taxon>CS clade</taxon>
        <taxon>Chlamydomonadales</taxon>
        <taxon>Chlamydomonadaceae</taxon>
        <taxon>Chlamydomonas</taxon>
    </lineage>
</organism>
<proteinExistence type="predicted"/>
<evidence type="ECO:0000313" key="3">
    <source>
        <dbReference type="Proteomes" id="UP000650467"/>
    </source>
</evidence>
<dbReference type="SUPFAM" id="SSF48317">
    <property type="entry name" value="Acid phosphatase/Vanadium-dependent haloperoxidase"/>
    <property type="match status" value="1"/>
</dbReference>
<dbReference type="Gene3D" id="1.10.606.20">
    <property type="match status" value="1"/>
</dbReference>
<dbReference type="InterPro" id="IPR036938">
    <property type="entry name" value="PAP2/HPO_sf"/>
</dbReference>
<dbReference type="PANTHER" id="PTHR34599">
    <property type="entry name" value="PEROXIDASE-RELATED"/>
    <property type="match status" value="1"/>
</dbReference>
<dbReference type="AlphaFoldDB" id="A0A835W986"/>
<sequence length="419" mass="46032">MAAHRLTACAALAALLALAALPSSLAASSIVTDWLTVAQSTIIATAVDHQPAARLYADVATAQYDAIKIVRDYKKTKLSEDAAVAYASHSVLSTFFHWRQSTIYDILLQQQLTKWGISDSHVKLYKELIVPPLQSRLQKRIRDNYSVYANFRPAGNGTANWGKYQFTPGQTSARYPQLAYATPNYLTVSDVDSLTKEFKRFQLDDPEYARQLAQTKDYGWLNSTVRSAYDSNSPRFWALGGGTGTVAGLFVNISIAVVPDSTPLIHQARFFKLLASSFFDAAVACWRVKYRELFWRPITAIRTVHGVGTADASWSPLLATPAHPEYPSGHQCSAGAWTAITEAYFGALSPLNVTSYGALDLSPRTFPSFRAAAVECGDSRLYAGVHFNKSNVDGFQLGYNVAKHIHAKHFAGKTFVDAL</sequence>
<dbReference type="OrthoDB" id="1876163at2759"/>
<protein>
    <recommendedName>
        <fullName evidence="4">Phosphatidic acid phosphatase type 2/haloperoxidase domain-containing protein</fullName>
    </recommendedName>
</protein>
<evidence type="ECO:0008006" key="4">
    <source>
        <dbReference type="Google" id="ProtNLM"/>
    </source>
</evidence>
<dbReference type="PANTHER" id="PTHR34599:SF1">
    <property type="entry name" value="PHOSPHATIDIC ACID PHOSPHATASE TYPE 2_HALOPEROXIDASE DOMAIN-CONTAINING PROTEIN"/>
    <property type="match status" value="1"/>
</dbReference>
<accession>A0A835W986</accession>
<keyword evidence="1" id="KW-0732">Signal</keyword>
<keyword evidence="3" id="KW-1185">Reference proteome</keyword>
<feature type="chain" id="PRO_5032786540" description="Phosphatidic acid phosphatase type 2/haloperoxidase domain-containing protein" evidence="1">
    <location>
        <begin position="27"/>
        <end position="419"/>
    </location>
</feature>
<dbReference type="InterPro" id="IPR052559">
    <property type="entry name" value="V-haloperoxidase"/>
</dbReference>
<dbReference type="CDD" id="cd03398">
    <property type="entry name" value="PAP2_haloperoxidase"/>
    <property type="match status" value="1"/>
</dbReference>
<comment type="caution">
    <text evidence="2">The sequence shown here is derived from an EMBL/GenBank/DDBJ whole genome shotgun (WGS) entry which is preliminary data.</text>
</comment>
<gene>
    <name evidence="2" type="ORF">HXX76_002762</name>
</gene>
<name>A0A835W986_CHLIN</name>
<reference evidence="2" key="1">
    <citation type="journal article" date="2020" name="bioRxiv">
        <title>Comparative genomics of Chlamydomonas.</title>
        <authorList>
            <person name="Craig R.J."/>
            <person name="Hasan A.R."/>
            <person name="Ness R.W."/>
            <person name="Keightley P.D."/>
        </authorList>
    </citation>
    <scope>NUCLEOTIDE SEQUENCE</scope>
    <source>
        <strain evidence="2">SAG 7.73</strain>
    </source>
</reference>
<dbReference type="EMBL" id="JAEHOC010000004">
    <property type="protein sequence ID" value="KAG2442679.1"/>
    <property type="molecule type" value="Genomic_DNA"/>
</dbReference>